<evidence type="ECO:0000313" key="10">
    <source>
        <dbReference type="Proteomes" id="UP000193240"/>
    </source>
</evidence>
<evidence type="ECO:0000256" key="6">
    <source>
        <dbReference type="ARBA" id="ARBA00023242"/>
    </source>
</evidence>
<dbReference type="InterPro" id="IPR036864">
    <property type="entry name" value="Zn2-C6_fun-type_DNA-bd_sf"/>
</dbReference>
<proteinExistence type="predicted"/>
<dbReference type="PROSITE" id="PS50048">
    <property type="entry name" value="ZN2_CY6_FUNGAL_2"/>
    <property type="match status" value="1"/>
</dbReference>
<evidence type="ECO:0000313" key="9">
    <source>
        <dbReference type="EMBL" id="OSS55031.1"/>
    </source>
</evidence>
<feature type="compositionally biased region" description="Basic and acidic residues" evidence="7">
    <location>
        <begin position="30"/>
        <end position="48"/>
    </location>
</feature>
<sequence>MLTKSVASDSRDNSPVHENRSRPAMTTKNVDSDSRDNSPDRDDGTEKRTSKKRKVLSCYACRSRKMKCDRVYPVCGRCQKTGRADQCSYDPRLLEEAHVQSGHSLTASVNNTAFTMHGIGSNGDYAKDETSDALRWKLRMQERRIEMLEKQLTAAGPSSDPSHLKIIPKKESTFAEEMMFRGKGFKTQFHGTTSVMSIISQYRDLQAFTRQTLAVDTTMRQVKQDFRRFRDRRKTLVKEKIARTYGTDEEVFALLPPKHEADVEVAYYFHTWETTYRILHEPTFWQEYNSFWADQPNETKNASFATVLLLIIAITKCLRVKEDTFVGDSTSDRDAASNIIETCDMWINRQPRKRLTLPFFQLQCLALLAKRKNCVKLKQDWLTAGDVMRLALASGMHRDPALLANGRISEYEKEMKKRLWYTIAELEVQSSFDNGLQSSLSGLYFDTPAPSNLPDEAFSIETKEMPASRPLEHFTSTSYLITASRSLRLRIQLTQLLNDPSCPFQYADVLHHDEQIASAISELPTWSDTRAIVSMALNGLQLRQYLIVLHKPFAKHESSTLYRYSFTACIEAASSMISTHDDLASQGILVLNHLRSDIIRVGMTLSQIAALNCARQEVQSIVPPSMRDQTHFTDPSRHIADLTIPMAFANKGGFAPPSPLLYLAVLPHELMPRTLVKTCVELLERTLYLFERKVMRLGTGYMEYWILSAAVGMLPPLTPPPRTTSSIAHRMSNEDEMRERCKSALDRFTALAFRILAMQRDPENSLAVGLRASMSAGSPSEVRTPSDSRGTILSSRAAGSFGTKGVGAFANSASYPSGGGIGDMLFSTSSGRDAPKGSDLMDNMFNPLEDMGVDLSGWTFPDFWTFDLAGDY</sequence>
<feature type="compositionally biased region" description="Basic and acidic residues" evidence="7">
    <location>
        <begin position="9"/>
        <end position="21"/>
    </location>
</feature>
<dbReference type="GO" id="GO:0005634">
    <property type="term" value="C:nucleus"/>
    <property type="evidence" value="ECO:0007669"/>
    <property type="project" value="TreeGrafter"/>
</dbReference>
<evidence type="ECO:0000259" key="8">
    <source>
        <dbReference type="PROSITE" id="PS50048"/>
    </source>
</evidence>
<dbReference type="Proteomes" id="UP000193240">
    <property type="component" value="Unassembled WGS sequence"/>
</dbReference>
<reference evidence="9 10" key="1">
    <citation type="journal article" date="2017" name="Genome Announc.">
        <title>Genome sequence of the saprophytic ascomycete Epicoccum nigrum ICMP 19927 strain isolated from New Zealand.</title>
        <authorList>
            <person name="Fokin M."/>
            <person name="Fleetwood D."/>
            <person name="Weir B.S."/>
            <person name="Villas-Boas S.G."/>
        </authorList>
    </citation>
    <scope>NUCLEOTIDE SEQUENCE [LARGE SCALE GENOMIC DNA]</scope>
    <source>
        <strain evidence="9 10">ICMP 19927</strain>
    </source>
</reference>
<dbReference type="GO" id="GO:0001228">
    <property type="term" value="F:DNA-binding transcription activator activity, RNA polymerase II-specific"/>
    <property type="evidence" value="ECO:0007669"/>
    <property type="project" value="TreeGrafter"/>
</dbReference>
<evidence type="ECO:0000256" key="7">
    <source>
        <dbReference type="SAM" id="MobiDB-lite"/>
    </source>
</evidence>
<evidence type="ECO:0000256" key="5">
    <source>
        <dbReference type="ARBA" id="ARBA00023163"/>
    </source>
</evidence>
<keyword evidence="6" id="KW-0539">Nucleus</keyword>
<dbReference type="SUPFAM" id="SSF57701">
    <property type="entry name" value="Zn2/Cys6 DNA-binding domain"/>
    <property type="match status" value="1"/>
</dbReference>
<dbReference type="Gene3D" id="4.10.240.10">
    <property type="entry name" value="Zn(2)-C6 fungal-type DNA-binding domain"/>
    <property type="match status" value="1"/>
</dbReference>
<dbReference type="PANTHER" id="PTHR31944">
    <property type="entry name" value="HEME-RESPONSIVE ZINC FINGER TRANSCRIPTION FACTOR HAP1"/>
    <property type="match status" value="1"/>
</dbReference>
<keyword evidence="1" id="KW-0479">Metal-binding</keyword>
<gene>
    <name evidence="9" type="ORF">B5807_01691</name>
</gene>
<keyword evidence="5" id="KW-0804">Transcription</keyword>
<evidence type="ECO:0000256" key="4">
    <source>
        <dbReference type="ARBA" id="ARBA00023125"/>
    </source>
</evidence>
<dbReference type="GO" id="GO:0006351">
    <property type="term" value="P:DNA-templated transcription"/>
    <property type="evidence" value="ECO:0007669"/>
    <property type="project" value="InterPro"/>
</dbReference>
<keyword evidence="2" id="KW-0862">Zinc</keyword>
<protein>
    <recommendedName>
        <fullName evidence="8">Zn(2)-C6 fungal-type domain-containing protein</fullName>
    </recommendedName>
</protein>
<feature type="region of interest" description="Disordered" evidence="7">
    <location>
        <begin position="1"/>
        <end position="49"/>
    </location>
</feature>
<evidence type="ECO:0000256" key="1">
    <source>
        <dbReference type="ARBA" id="ARBA00022723"/>
    </source>
</evidence>
<dbReference type="GO" id="GO:0000978">
    <property type="term" value="F:RNA polymerase II cis-regulatory region sequence-specific DNA binding"/>
    <property type="evidence" value="ECO:0007669"/>
    <property type="project" value="TreeGrafter"/>
</dbReference>
<accession>A0A1Y2MGG9</accession>
<dbReference type="EMBL" id="KZ107838">
    <property type="protein sequence ID" value="OSS55031.1"/>
    <property type="molecule type" value="Genomic_DNA"/>
</dbReference>
<name>A0A1Y2MGG9_EPING</name>
<dbReference type="InterPro" id="IPR007219">
    <property type="entry name" value="XnlR_reg_dom"/>
</dbReference>
<dbReference type="SMART" id="SM00066">
    <property type="entry name" value="GAL4"/>
    <property type="match status" value="1"/>
</dbReference>
<dbReference type="CDD" id="cd00067">
    <property type="entry name" value="GAL4"/>
    <property type="match status" value="1"/>
</dbReference>
<organism evidence="9 10">
    <name type="scientific">Epicoccum nigrum</name>
    <name type="common">Soil fungus</name>
    <name type="synonym">Epicoccum purpurascens</name>
    <dbReference type="NCBI Taxonomy" id="105696"/>
    <lineage>
        <taxon>Eukaryota</taxon>
        <taxon>Fungi</taxon>
        <taxon>Dikarya</taxon>
        <taxon>Ascomycota</taxon>
        <taxon>Pezizomycotina</taxon>
        <taxon>Dothideomycetes</taxon>
        <taxon>Pleosporomycetidae</taxon>
        <taxon>Pleosporales</taxon>
        <taxon>Pleosporineae</taxon>
        <taxon>Didymellaceae</taxon>
        <taxon>Epicoccum</taxon>
    </lineage>
</organism>
<dbReference type="InterPro" id="IPR051430">
    <property type="entry name" value="Fungal_TF_Env_Response"/>
</dbReference>
<dbReference type="CDD" id="cd12148">
    <property type="entry name" value="fungal_TF_MHR"/>
    <property type="match status" value="1"/>
</dbReference>
<keyword evidence="3" id="KW-0805">Transcription regulation</keyword>
<dbReference type="PROSITE" id="PS00463">
    <property type="entry name" value="ZN2_CY6_FUNGAL_1"/>
    <property type="match status" value="1"/>
</dbReference>
<evidence type="ECO:0000256" key="2">
    <source>
        <dbReference type="ARBA" id="ARBA00022833"/>
    </source>
</evidence>
<keyword evidence="4" id="KW-0238">DNA-binding</keyword>
<dbReference type="AlphaFoldDB" id="A0A1Y2MGG9"/>
<keyword evidence="10" id="KW-1185">Reference proteome</keyword>
<feature type="domain" description="Zn(2)-C6 fungal-type" evidence="8">
    <location>
        <begin position="57"/>
        <end position="89"/>
    </location>
</feature>
<dbReference type="InterPro" id="IPR001138">
    <property type="entry name" value="Zn2Cys6_DnaBD"/>
</dbReference>
<dbReference type="InParanoid" id="A0A1Y2MGG9"/>
<dbReference type="Pfam" id="PF04082">
    <property type="entry name" value="Fungal_trans"/>
    <property type="match status" value="1"/>
</dbReference>
<dbReference type="STRING" id="105696.A0A1Y2MGG9"/>
<evidence type="ECO:0000256" key="3">
    <source>
        <dbReference type="ARBA" id="ARBA00023015"/>
    </source>
</evidence>
<dbReference type="GO" id="GO:0008270">
    <property type="term" value="F:zinc ion binding"/>
    <property type="evidence" value="ECO:0007669"/>
    <property type="project" value="InterPro"/>
</dbReference>
<dbReference type="OMA" id="VYNQEMR"/>
<dbReference type="Pfam" id="PF00172">
    <property type="entry name" value="Zn_clus"/>
    <property type="match status" value="1"/>
</dbReference>
<dbReference type="PANTHER" id="PTHR31944:SF130">
    <property type="entry name" value="ZN(II)2CYS6 TRANSCRIPTION FACTO (EUROFUNG)"/>
    <property type="match status" value="1"/>
</dbReference>